<dbReference type="KEGG" id="pne:Pnec_0317"/>
<dbReference type="STRING" id="452638.Pnec_0317"/>
<keyword evidence="7 19" id="KW-0963">Cytoplasm</keyword>
<dbReference type="InterPro" id="IPR016167">
    <property type="entry name" value="FAD-bd_PCMH_sub1"/>
</dbReference>
<keyword evidence="8 19" id="KW-0132">Cell division</keyword>
<evidence type="ECO:0000256" key="16">
    <source>
        <dbReference type="ARBA" id="ARBA00023316"/>
    </source>
</evidence>
<dbReference type="InterPro" id="IPR036635">
    <property type="entry name" value="MurB_C_sf"/>
</dbReference>
<dbReference type="GO" id="GO:0009252">
    <property type="term" value="P:peptidoglycan biosynthetic process"/>
    <property type="evidence" value="ECO:0007669"/>
    <property type="project" value="UniProtKB-UniRule"/>
</dbReference>
<dbReference type="HAMAP" id="MF_00037">
    <property type="entry name" value="MurB"/>
    <property type="match status" value="1"/>
</dbReference>
<dbReference type="PANTHER" id="PTHR21071">
    <property type="entry name" value="UDP-N-ACETYLENOLPYRUVOYLGLUCOSAMINE REDUCTASE"/>
    <property type="match status" value="1"/>
</dbReference>
<dbReference type="HOGENOM" id="CLU_035304_0_0_4"/>
<proteinExistence type="inferred from homology"/>
<organism evidence="21">
    <name type="scientific">Polynucleobacter necessarius subsp. necessarius (strain STIR1)</name>
    <dbReference type="NCBI Taxonomy" id="452638"/>
    <lineage>
        <taxon>Bacteria</taxon>
        <taxon>Pseudomonadati</taxon>
        <taxon>Pseudomonadota</taxon>
        <taxon>Betaproteobacteria</taxon>
        <taxon>Burkholderiales</taxon>
        <taxon>Burkholderiaceae</taxon>
        <taxon>Polynucleobacter</taxon>
    </lineage>
</organism>
<dbReference type="EMBL" id="CP001010">
    <property type="protein sequence ID" value="ACB43610.1"/>
    <property type="molecule type" value="Genomic_DNA"/>
</dbReference>
<keyword evidence="16 19" id="KW-0961">Cell wall biogenesis/degradation</keyword>
<evidence type="ECO:0000256" key="10">
    <source>
        <dbReference type="ARBA" id="ARBA00022827"/>
    </source>
</evidence>
<evidence type="ECO:0000256" key="17">
    <source>
        <dbReference type="ARBA" id="ARBA00031026"/>
    </source>
</evidence>
<dbReference type="UniPathway" id="UPA00219"/>
<evidence type="ECO:0000256" key="5">
    <source>
        <dbReference type="ARBA" id="ARBA00012518"/>
    </source>
</evidence>
<keyword evidence="12 19" id="KW-0133">Cell shape</keyword>
<protein>
    <recommendedName>
        <fullName evidence="6 19">UDP-N-acetylenolpyruvoylglucosamine reductase</fullName>
        <ecNumber evidence="5 19">1.3.1.98</ecNumber>
    </recommendedName>
    <alternativeName>
        <fullName evidence="17 19">UDP-N-acetylmuramate dehydrogenase</fullName>
    </alternativeName>
</protein>
<evidence type="ECO:0000256" key="19">
    <source>
        <dbReference type="HAMAP-Rule" id="MF_00037"/>
    </source>
</evidence>
<evidence type="ECO:0000256" key="15">
    <source>
        <dbReference type="ARBA" id="ARBA00023306"/>
    </source>
</evidence>
<dbReference type="GO" id="GO:0051301">
    <property type="term" value="P:cell division"/>
    <property type="evidence" value="ECO:0007669"/>
    <property type="project" value="UniProtKB-KW"/>
</dbReference>
<dbReference type="Pfam" id="PF02873">
    <property type="entry name" value="MurB_C"/>
    <property type="match status" value="1"/>
</dbReference>
<dbReference type="Gene3D" id="3.30.465.10">
    <property type="match status" value="1"/>
</dbReference>
<dbReference type="NCBIfam" id="TIGR00179">
    <property type="entry name" value="murB"/>
    <property type="match status" value="1"/>
</dbReference>
<dbReference type="PROSITE" id="PS51387">
    <property type="entry name" value="FAD_PCMH"/>
    <property type="match status" value="1"/>
</dbReference>
<evidence type="ECO:0000256" key="8">
    <source>
        <dbReference type="ARBA" id="ARBA00022618"/>
    </source>
</evidence>
<dbReference type="NCBIfam" id="NF000755">
    <property type="entry name" value="PRK00046.1"/>
    <property type="match status" value="1"/>
</dbReference>
<dbReference type="Gene3D" id="3.90.78.10">
    <property type="entry name" value="UDP-N-acetylenolpyruvoylglucosamine reductase, C-terminal domain"/>
    <property type="match status" value="1"/>
</dbReference>
<comment type="pathway">
    <text evidence="4 19">Cell wall biogenesis; peptidoglycan biosynthesis.</text>
</comment>
<dbReference type="GO" id="GO:0005829">
    <property type="term" value="C:cytosol"/>
    <property type="evidence" value="ECO:0007669"/>
    <property type="project" value="TreeGrafter"/>
</dbReference>
<evidence type="ECO:0000256" key="11">
    <source>
        <dbReference type="ARBA" id="ARBA00022857"/>
    </source>
</evidence>
<dbReference type="SUPFAM" id="SSF56176">
    <property type="entry name" value="FAD-binding/transporter-associated domain-like"/>
    <property type="match status" value="1"/>
</dbReference>
<dbReference type="GO" id="GO:0008762">
    <property type="term" value="F:UDP-N-acetylmuramate dehydrogenase activity"/>
    <property type="evidence" value="ECO:0007669"/>
    <property type="project" value="UniProtKB-UniRule"/>
</dbReference>
<evidence type="ECO:0000256" key="12">
    <source>
        <dbReference type="ARBA" id="ARBA00022960"/>
    </source>
</evidence>
<evidence type="ECO:0000256" key="1">
    <source>
        <dbReference type="ARBA" id="ARBA00001974"/>
    </source>
</evidence>
<dbReference type="AlphaFoldDB" id="B1XTD3"/>
<dbReference type="GO" id="GO:0071555">
    <property type="term" value="P:cell wall organization"/>
    <property type="evidence" value="ECO:0007669"/>
    <property type="project" value="UniProtKB-KW"/>
</dbReference>
<comment type="catalytic activity">
    <reaction evidence="18 19">
        <text>UDP-N-acetyl-alpha-D-muramate + NADP(+) = UDP-N-acetyl-3-O-(1-carboxyvinyl)-alpha-D-glucosamine + NADPH + H(+)</text>
        <dbReference type="Rhea" id="RHEA:12248"/>
        <dbReference type="ChEBI" id="CHEBI:15378"/>
        <dbReference type="ChEBI" id="CHEBI:57783"/>
        <dbReference type="ChEBI" id="CHEBI:58349"/>
        <dbReference type="ChEBI" id="CHEBI:68483"/>
        <dbReference type="ChEBI" id="CHEBI:70757"/>
        <dbReference type="EC" id="1.3.1.98"/>
    </reaction>
</comment>
<comment type="function">
    <text evidence="2 19">Cell wall formation.</text>
</comment>
<gene>
    <name evidence="19" type="primary">murB</name>
    <name evidence="21" type="ordered locus">Pnec_0317</name>
</gene>
<keyword evidence="14 19" id="KW-0560">Oxidoreductase</keyword>
<evidence type="ECO:0000256" key="18">
    <source>
        <dbReference type="ARBA" id="ARBA00048914"/>
    </source>
</evidence>
<dbReference type="Gene3D" id="3.30.43.10">
    <property type="entry name" value="Uridine Diphospho-n-acetylenolpyruvylglucosamine Reductase, domain 2"/>
    <property type="match status" value="1"/>
</dbReference>
<dbReference type="GO" id="GO:0008360">
    <property type="term" value="P:regulation of cell shape"/>
    <property type="evidence" value="ECO:0007669"/>
    <property type="project" value="UniProtKB-KW"/>
</dbReference>
<dbReference type="SUPFAM" id="SSF56194">
    <property type="entry name" value="Uridine diphospho-N-Acetylenolpyruvylglucosamine reductase, MurB, C-terminal domain"/>
    <property type="match status" value="1"/>
</dbReference>
<dbReference type="InterPro" id="IPR016166">
    <property type="entry name" value="FAD-bd_PCMH"/>
</dbReference>
<keyword evidence="15 19" id="KW-0131">Cell cycle</keyword>
<evidence type="ECO:0000256" key="6">
    <source>
        <dbReference type="ARBA" id="ARBA00015188"/>
    </source>
</evidence>
<name>B1XTD3_POLNS</name>
<comment type="similarity">
    <text evidence="19">Belongs to the MurB family.</text>
</comment>
<dbReference type="InterPro" id="IPR011601">
    <property type="entry name" value="MurB_C"/>
</dbReference>
<dbReference type="Pfam" id="PF01565">
    <property type="entry name" value="FAD_binding_4"/>
    <property type="match status" value="1"/>
</dbReference>
<accession>B1XTD3</accession>
<evidence type="ECO:0000256" key="4">
    <source>
        <dbReference type="ARBA" id="ARBA00004752"/>
    </source>
</evidence>
<evidence type="ECO:0000256" key="13">
    <source>
        <dbReference type="ARBA" id="ARBA00022984"/>
    </source>
</evidence>
<evidence type="ECO:0000256" key="7">
    <source>
        <dbReference type="ARBA" id="ARBA00022490"/>
    </source>
</evidence>
<evidence type="ECO:0000259" key="20">
    <source>
        <dbReference type="PROSITE" id="PS51387"/>
    </source>
</evidence>
<comment type="cofactor">
    <cofactor evidence="1 19">
        <name>FAD</name>
        <dbReference type="ChEBI" id="CHEBI:57692"/>
    </cofactor>
</comment>
<dbReference type="InterPro" id="IPR036318">
    <property type="entry name" value="FAD-bd_PCMH-like_sf"/>
</dbReference>
<dbReference type="InterPro" id="IPR003170">
    <property type="entry name" value="MurB"/>
</dbReference>
<feature type="active site" evidence="19">
    <location>
        <position position="341"/>
    </location>
</feature>
<dbReference type="eggNOG" id="COG0812">
    <property type="taxonomic scope" value="Bacteria"/>
</dbReference>
<feature type="active site" evidence="19">
    <location>
        <position position="174"/>
    </location>
</feature>
<keyword evidence="11 19" id="KW-0521">NADP</keyword>
<reference evidence="21" key="1">
    <citation type="submission" date="2008-03" db="EMBL/GenBank/DDBJ databases">
        <title>Complete sequence of Polynucleobacter necessarius STIR1.</title>
        <authorList>
            <consortium name="US DOE Joint Genome Institute"/>
            <person name="Copeland A."/>
            <person name="Lucas S."/>
            <person name="Lapidus A."/>
            <person name="Barry K."/>
            <person name="Detter J.C."/>
            <person name="Glavina del Rio T."/>
            <person name="Hammon N."/>
            <person name="Israni S."/>
            <person name="Dalin E."/>
            <person name="Tice H."/>
            <person name="Pitluck S."/>
            <person name="Chain P."/>
            <person name="Malfatti S."/>
            <person name="Shin M."/>
            <person name="Vergez L."/>
            <person name="Schmutz J."/>
            <person name="Larimer F."/>
            <person name="Land M."/>
            <person name="Hauser L."/>
            <person name="Kyrpides N."/>
            <person name="Kim E."/>
            <person name="Hahn M."/>
            <person name="Richardson P."/>
        </authorList>
    </citation>
    <scope>NUCLEOTIDE SEQUENCE [LARGE SCALE GENOMIC DNA]</scope>
    <source>
        <strain evidence="21">STIR1</strain>
    </source>
</reference>
<keyword evidence="13 19" id="KW-0573">Peptidoglycan synthesis</keyword>
<feature type="active site" description="Proton donor" evidence="19">
    <location>
        <position position="245"/>
    </location>
</feature>
<evidence type="ECO:0000256" key="3">
    <source>
        <dbReference type="ARBA" id="ARBA00004496"/>
    </source>
</evidence>
<feature type="domain" description="FAD-binding PCMH-type" evidence="20">
    <location>
        <begin position="27"/>
        <end position="197"/>
    </location>
</feature>
<keyword evidence="10 19" id="KW-0274">FAD</keyword>
<evidence type="ECO:0000313" key="21">
    <source>
        <dbReference type="EMBL" id="ACB43610.1"/>
    </source>
</evidence>
<keyword evidence="9 19" id="KW-0285">Flavoprotein</keyword>
<evidence type="ECO:0000256" key="14">
    <source>
        <dbReference type="ARBA" id="ARBA00023002"/>
    </source>
</evidence>
<dbReference type="GO" id="GO:0071949">
    <property type="term" value="F:FAD binding"/>
    <property type="evidence" value="ECO:0007669"/>
    <property type="project" value="InterPro"/>
</dbReference>
<dbReference type="InterPro" id="IPR006094">
    <property type="entry name" value="Oxid_FAD_bind_N"/>
</dbReference>
<dbReference type="OrthoDB" id="9804753at2"/>
<sequence length="345" mass="37694">MNRAQNAPLPAKLTPNLGLKHRNTFGFDASAELAYEITSPEQIPEVMSEITNQKLAWRVLGGGSNVILPKVLPGATLLMNIAGQEVISSDGKTTYLAVGGGVNWHELVAWTLENDLPGLENLALIPGTVGAAPIQNIGAYGVEVAEYIDSIEAFDAKEQAFVTLKKEACHFAYRDSYFKQNPHRFIVTKVVFKLPKDWQARIHYADLAKQFSADTNPSPEDIFLAVCKIRTHKLPDPKVIGNAGSFFQNPIVPNEQFETLLKAHANLVSYPDTPGKRKLAAGWLIDQCGFKGQRMGAVGVYENQALVLANHGGGTAQDILGLAKCIRDKVHDRFGVTLQIEPNIL</sequence>
<evidence type="ECO:0000256" key="9">
    <source>
        <dbReference type="ARBA" id="ARBA00022630"/>
    </source>
</evidence>
<comment type="subcellular location">
    <subcellularLocation>
        <location evidence="3 19">Cytoplasm</location>
    </subcellularLocation>
</comment>
<dbReference type="EC" id="1.3.1.98" evidence="5 19"/>
<evidence type="ECO:0000256" key="2">
    <source>
        <dbReference type="ARBA" id="ARBA00003921"/>
    </source>
</evidence>
<dbReference type="PANTHER" id="PTHR21071:SF4">
    <property type="entry name" value="UDP-N-ACETYLENOLPYRUVOYLGLUCOSAMINE REDUCTASE"/>
    <property type="match status" value="1"/>
</dbReference>
<dbReference type="InterPro" id="IPR016169">
    <property type="entry name" value="FAD-bd_PCMH_sub2"/>
</dbReference>